<feature type="compositionally biased region" description="Polar residues" evidence="6">
    <location>
        <begin position="288"/>
        <end position="300"/>
    </location>
</feature>
<feature type="region of interest" description="Disordered" evidence="6">
    <location>
        <begin position="288"/>
        <end position="347"/>
    </location>
</feature>
<feature type="compositionally biased region" description="Polar residues" evidence="6">
    <location>
        <begin position="140"/>
        <end position="166"/>
    </location>
</feature>
<feature type="compositionally biased region" description="Low complexity" evidence="6">
    <location>
        <begin position="969"/>
        <end position="981"/>
    </location>
</feature>
<gene>
    <name evidence="8" type="ORF">N7G274_005492</name>
</gene>
<evidence type="ECO:0000256" key="2">
    <source>
        <dbReference type="ARBA" id="ARBA00009639"/>
    </source>
</evidence>
<comment type="subcellular location">
    <subcellularLocation>
        <location evidence="1">Cytoplasm</location>
        <location evidence="1">P-body</location>
    </subcellularLocation>
</comment>
<comment type="caution">
    <text evidence="8">The sequence shown here is derived from an EMBL/GenBank/DDBJ whole genome shotgun (WGS) entry which is preliminary data.</text>
</comment>
<feature type="domain" description="EDC4-like protein pdc1 beta-propeller" evidence="7">
    <location>
        <begin position="511"/>
        <end position="844"/>
    </location>
</feature>
<name>A0ABR4AE98_9LECA</name>
<sequence>MSNPAADPASNLAGLFANLRANSSQTQPASHQSPGQSTAQAYPFGFTPPASSPQTFSPHQPGIPSPKPSTVFNAPLLQGNPNMSTSSTPSRAPASSGAQSGAALMTNPLLNLLKFGSNNPSQQSTPQPPAVAPARPEYGSPSTHSVHGRGISTSDLVASFTSGNASTPPPTREKVSHTHTPSTNHQDALLKLLSRATAPLGASGQKSTGSTDVTQRLEEPASSSFQDQPPPATDAKSARPGRTESPVHVFGSKENTPTPFEPQVTPKAEASQGMFTYQNPFVQLAASSPRNLKSSVSANGDISKRKIKSPSPSASHTASQRKLTPSGDEVLQSIESPAPGRPNDGRSQIEALMGIGATTRDAESVAEALNEVGGQVDRQVENALAKAEDGNRDANIKQEWRYGVDQPSLADIQREAHDIAVDVKKELDKDVNEGLLEESIPKPVAEAVKDVIEDAAQGKVPDEYDTADGEDAVTQADSDRIVQVYQFPMKPFVSIELIQNEPAHLTLREDSVVNIARLKKDFDQADRTLATATNEYIVYAMPKTGGIRIIQQDSGISHLVFAKAQDRIFNVAISTAQSGSTLRGTQTVIATGLSGTVYWVAIVKEGEELSEADMEKQGLIIPPLPSQIDSTSGGQLKTRAKKSNRHPEFFAIGRGKSIQIILSSHAQSSNLVTKDSIMDTEKYFAERSLKITTGKAGKDFTFSEDDSTIVTLDKAGKLRFWDIRDLVNESNASSSMLAPVEIKAPIHTFNTAHSNEKSWPTSVLLVDKLRPYLKGTALRYVIVGMKQNHTLQLWDLCLGKAVQELSFPHENETDAICSVTYHPASGIIAVGHPTRNSIYFIHLSAPKYNLQSMTQAKFVSRLAAKDSTLPKADATAIMSGMREYSFADKGQLRSIELVSSSGEPTRSADDEEDPMQFELYVMHSKGVTCLGIKKEDLGWSKDSRVLHPVDAEQEGRIIIRDLRESSVPATAAASEPSSASVIGDPQSSTTSAKVKAVAKEPVKPDRGVSDSGEGTPKTDKKKSKRNGVADTAFRVGTMPLASETYAGAAQRASTPTSQAPSSTPRESTPKESTRSNSSKQTSRDTFETAPALSQDRPVRPVANGDSISVGISGDFLDRELKKIEIGVSNEFNKVLGQELDALYRRFAEDKRVQDAAGAAKQDAMLRLVSSTLSDNVEKSLSRIIQKSIEDSVVPSVNNITSVSLNEKLSTTISKQFQDKMPDAMKTALADTVGRAMQTPNVLRSVSDQVSKTMTGHVEKEFSTALHNTIVPAFTNLAVNVAHKVGGDTERRVREQLQHAEMQHREDSIKIDQLTNLVRGLSETVHTMAAAQSEFQQEILKLQQKASQEESQALGRQESINPSDSASMHISPEQEELDQIASSMNDGNLEDATVQWLQSSQQVALFDNFFVSCNPAYLGQTSPLVVLSVGAAVTASFETNVIERLIWLETVFNVIDPTDPDIREVAGRILEVLSQRLEGEYMRIAETDPQSQALRKIPALARHARELKSHCR</sequence>
<proteinExistence type="inferred from homology"/>
<dbReference type="EMBL" id="JBEFKJ010000016">
    <property type="protein sequence ID" value="KAL2041708.1"/>
    <property type="molecule type" value="Genomic_DNA"/>
</dbReference>
<evidence type="ECO:0000256" key="4">
    <source>
        <dbReference type="ARBA" id="ARBA00022574"/>
    </source>
</evidence>
<keyword evidence="3" id="KW-0963">Cytoplasm</keyword>
<feature type="region of interest" description="Disordered" evidence="6">
    <location>
        <begin position="969"/>
        <end position="1105"/>
    </location>
</feature>
<evidence type="ECO:0000313" key="8">
    <source>
        <dbReference type="EMBL" id="KAL2041708.1"/>
    </source>
</evidence>
<keyword evidence="9" id="KW-1185">Reference proteome</keyword>
<dbReference type="InterPro" id="IPR015943">
    <property type="entry name" value="WD40/YVTN_repeat-like_dom_sf"/>
</dbReference>
<feature type="region of interest" description="Disordered" evidence="6">
    <location>
        <begin position="1"/>
        <end position="185"/>
    </location>
</feature>
<dbReference type="InterPro" id="IPR045152">
    <property type="entry name" value="EDC4-like"/>
</dbReference>
<keyword evidence="5" id="KW-0677">Repeat</keyword>
<protein>
    <recommendedName>
        <fullName evidence="7">EDC4-like protein pdc1 beta-propeller domain-containing protein</fullName>
    </recommendedName>
</protein>
<dbReference type="PANTHER" id="PTHR15598:SF5">
    <property type="entry name" value="ENHANCER OF MRNA-DECAPPING PROTEIN 4"/>
    <property type="match status" value="1"/>
</dbReference>
<dbReference type="SUPFAM" id="SSF50978">
    <property type="entry name" value="WD40 repeat-like"/>
    <property type="match status" value="1"/>
</dbReference>
<evidence type="ECO:0000256" key="3">
    <source>
        <dbReference type="ARBA" id="ARBA00022490"/>
    </source>
</evidence>
<dbReference type="Gene3D" id="2.130.10.10">
    <property type="entry name" value="YVTN repeat-like/Quinoprotein amine dehydrogenase"/>
    <property type="match status" value="1"/>
</dbReference>
<dbReference type="InterPro" id="IPR055393">
    <property type="entry name" value="Beta-prop_EDC4L"/>
</dbReference>
<feature type="compositionally biased region" description="Low complexity" evidence="6">
    <location>
        <begin position="1052"/>
        <end position="1064"/>
    </location>
</feature>
<keyword evidence="4" id="KW-0853">WD repeat</keyword>
<evidence type="ECO:0000259" key="7">
    <source>
        <dbReference type="Pfam" id="PF24106"/>
    </source>
</evidence>
<comment type="similarity">
    <text evidence="2">Belongs to the WD repeat EDC4 family.</text>
</comment>
<feature type="region of interest" description="Disordered" evidence="6">
    <location>
        <begin position="1345"/>
        <end position="1375"/>
    </location>
</feature>
<feature type="compositionally biased region" description="Polar residues" evidence="6">
    <location>
        <begin position="20"/>
        <end position="40"/>
    </location>
</feature>
<feature type="compositionally biased region" description="Low complexity" evidence="6">
    <location>
        <begin position="84"/>
        <end position="103"/>
    </location>
</feature>
<dbReference type="Pfam" id="PF24106">
    <property type="entry name" value="Beta-prop_EDC4L"/>
    <property type="match status" value="1"/>
</dbReference>
<dbReference type="PANTHER" id="PTHR15598">
    <property type="entry name" value="ENHANCER OF MRNA-DECAPPING PROTEIN 4"/>
    <property type="match status" value="1"/>
</dbReference>
<feature type="compositionally biased region" description="Basic and acidic residues" evidence="6">
    <location>
        <begin position="997"/>
        <end position="1008"/>
    </location>
</feature>
<reference evidence="8 9" key="1">
    <citation type="submission" date="2024-09" db="EMBL/GenBank/DDBJ databases">
        <title>Rethinking Asexuality: The Enigmatic Case of Functional Sexual Genes in Lepraria (Stereocaulaceae).</title>
        <authorList>
            <person name="Doellman M."/>
            <person name="Sun Y."/>
            <person name="Barcenas-Pena A."/>
            <person name="Lumbsch H.T."/>
            <person name="Grewe F."/>
        </authorList>
    </citation>
    <scope>NUCLEOTIDE SEQUENCE [LARGE SCALE GENOMIC DNA]</scope>
    <source>
        <strain evidence="8 9">Mercado 3170</strain>
    </source>
</reference>
<dbReference type="Proteomes" id="UP001590950">
    <property type="component" value="Unassembled WGS sequence"/>
</dbReference>
<evidence type="ECO:0000256" key="6">
    <source>
        <dbReference type="SAM" id="MobiDB-lite"/>
    </source>
</evidence>
<accession>A0ABR4AE98</accession>
<evidence type="ECO:0000256" key="5">
    <source>
        <dbReference type="ARBA" id="ARBA00022737"/>
    </source>
</evidence>
<evidence type="ECO:0000313" key="9">
    <source>
        <dbReference type="Proteomes" id="UP001590950"/>
    </source>
</evidence>
<feature type="region of interest" description="Disordered" evidence="6">
    <location>
        <begin position="199"/>
        <end position="266"/>
    </location>
</feature>
<feature type="compositionally biased region" description="Polar residues" evidence="6">
    <location>
        <begin position="1357"/>
        <end position="1367"/>
    </location>
</feature>
<dbReference type="InterPro" id="IPR036322">
    <property type="entry name" value="WD40_repeat_dom_sf"/>
</dbReference>
<feature type="compositionally biased region" description="Polar residues" evidence="6">
    <location>
        <begin position="204"/>
        <end position="214"/>
    </location>
</feature>
<evidence type="ECO:0000256" key="1">
    <source>
        <dbReference type="ARBA" id="ARBA00004201"/>
    </source>
</evidence>
<organism evidence="8 9">
    <name type="scientific">Stereocaulon virgatum</name>
    <dbReference type="NCBI Taxonomy" id="373712"/>
    <lineage>
        <taxon>Eukaryota</taxon>
        <taxon>Fungi</taxon>
        <taxon>Dikarya</taxon>
        <taxon>Ascomycota</taxon>
        <taxon>Pezizomycotina</taxon>
        <taxon>Lecanoromycetes</taxon>
        <taxon>OSLEUM clade</taxon>
        <taxon>Lecanoromycetidae</taxon>
        <taxon>Lecanorales</taxon>
        <taxon>Lecanorineae</taxon>
        <taxon>Stereocaulaceae</taxon>
        <taxon>Stereocaulon</taxon>
    </lineage>
</organism>